<organism evidence="8 9">
    <name type="scientific">Clostridium pasteurianum BC1</name>
    <dbReference type="NCBI Taxonomy" id="86416"/>
    <lineage>
        <taxon>Bacteria</taxon>
        <taxon>Bacillati</taxon>
        <taxon>Bacillota</taxon>
        <taxon>Clostridia</taxon>
        <taxon>Eubacteriales</taxon>
        <taxon>Clostridiaceae</taxon>
        <taxon>Clostridium</taxon>
    </lineage>
</organism>
<evidence type="ECO:0000256" key="6">
    <source>
        <dbReference type="SAM" id="Phobius"/>
    </source>
</evidence>
<keyword evidence="9" id="KW-1185">Reference proteome</keyword>
<dbReference type="eggNOG" id="ENOG5030I5Z">
    <property type="taxonomic scope" value="Bacteria"/>
</dbReference>
<evidence type="ECO:0000256" key="2">
    <source>
        <dbReference type="ARBA" id="ARBA00022475"/>
    </source>
</evidence>
<dbReference type="InterPro" id="IPR024449">
    <property type="entry name" value="Anti-sigma_RsgI_N"/>
</dbReference>
<reference evidence="8 9" key="1">
    <citation type="submission" date="2012-01" db="EMBL/GenBank/DDBJ databases">
        <title>Complete sequence of chromosome of Clostridium pasteurianum BC1.</title>
        <authorList>
            <consortium name="US DOE Joint Genome Institute"/>
            <person name="Lucas S."/>
            <person name="Han J."/>
            <person name="Lapidus A."/>
            <person name="Cheng J.-F."/>
            <person name="Goodwin L."/>
            <person name="Pitluck S."/>
            <person name="Peters L."/>
            <person name="Mikhailova N."/>
            <person name="Teshima H."/>
            <person name="Detter J.C."/>
            <person name="Han C."/>
            <person name="Tapia R."/>
            <person name="Land M."/>
            <person name="Hauser L."/>
            <person name="Kyrpides N."/>
            <person name="Ivanova N."/>
            <person name="Pagani I."/>
            <person name="Dunn J."/>
            <person name="Taghavi S."/>
            <person name="Francis A."/>
            <person name="van der Lelie D."/>
            <person name="Woyke T."/>
        </authorList>
    </citation>
    <scope>NUCLEOTIDE SEQUENCE [LARGE SCALE GENOMIC DNA]</scope>
    <source>
        <strain evidence="8 9">BC1</strain>
    </source>
</reference>
<dbReference type="PATRIC" id="fig|86416.3.peg.3793"/>
<feature type="transmembrane region" description="Helical" evidence="6">
    <location>
        <begin position="54"/>
        <end position="72"/>
    </location>
</feature>
<evidence type="ECO:0000259" key="7">
    <source>
        <dbReference type="PROSITE" id="PS51849"/>
    </source>
</evidence>
<comment type="subcellular location">
    <subcellularLocation>
        <location evidence="1">Cell membrane</location>
        <topology evidence="1">Single-pass membrane protein</topology>
    </subcellularLocation>
</comment>
<evidence type="ECO:0000256" key="3">
    <source>
        <dbReference type="ARBA" id="ARBA00022692"/>
    </source>
</evidence>
<proteinExistence type="predicted"/>
<dbReference type="InterPro" id="IPR055431">
    <property type="entry name" value="RsgI_M"/>
</dbReference>
<dbReference type="STRING" id="86416.Clopa_3797"/>
<dbReference type="RefSeq" id="WP_015616846.1">
    <property type="nucleotide sequence ID" value="NC_021182.1"/>
</dbReference>
<dbReference type="Pfam" id="PF12791">
    <property type="entry name" value="RsgI_N"/>
    <property type="match status" value="1"/>
</dbReference>
<protein>
    <recommendedName>
        <fullName evidence="7">RsgI N-terminal anti-sigma domain-containing protein</fullName>
    </recommendedName>
</protein>
<gene>
    <name evidence="8" type="ORF">Clopa_3797</name>
</gene>
<evidence type="ECO:0000313" key="8">
    <source>
        <dbReference type="EMBL" id="AGK98565.1"/>
    </source>
</evidence>
<keyword evidence="3 6" id="KW-0812">Transmembrane</keyword>
<dbReference type="Proteomes" id="UP000013523">
    <property type="component" value="Chromosome"/>
</dbReference>
<keyword evidence="4 6" id="KW-1133">Transmembrane helix</keyword>
<keyword evidence="2" id="KW-1003">Cell membrane</keyword>
<dbReference type="Pfam" id="PF23750">
    <property type="entry name" value="RsgI_M"/>
    <property type="match status" value="1"/>
</dbReference>
<dbReference type="PROSITE" id="PS51849">
    <property type="entry name" value="RSGI_N"/>
    <property type="match status" value="1"/>
</dbReference>
<sequence>MKGIVFEELKDKLIVLTEEGDFIEIGRLSDKVEIGEEIVIKGEKRNTKQTLKRFTFAAAIFAMIILASYGVYGCFITQGYVSIGINPSVNKNASMEMAYNLFGKTIKLQALNKDGNTLIEKIGGFQFKPTNIVINEFIKAAEKEKVILQEKENTIVITITTSNKKIDDESLDSSVEHYIKDNNIKAKVMIVLGNKTDYERAKQSGVPTDKFILINKALKKNSAYKFGDLNKKSIEEIIHIINEEEKNYK</sequence>
<feature type="domain" description="RsgI N-terminal anti-sigma" evidence="7">
    <location>
        <begin position="1"/>
        <end position="49"/>
    </location>
</feature>
<dbReference type="EMBL" id="CP003261">
    <property type="protein sequence ID" value="AGK98565.1"/>
    <property type="molecule type" value="Genomic_DNA"/>
</dbReference>
<dbReference type="KEGG" id="cpas:Clopa_3797"/>
<evidence type="ECO:0000256" key="1">
    <source>
        <dbReference type="ARBA" id="ARBA00004162"/>
    </source>
</evidence>
<keyword evidence="5 6" id="KW-0472">Membrane</keyword>
<accession>R4KG35</accession>
<name>R4KG35_CLOPA</name>
<dbReference type="AlphaFoldDB" id="R4KG35"/>
<evidence type="ECO:0000256" key="5">
    <source>
        <dbReference type="ARBA" id="ARBA00023136"/>
    </source>
</evidence>
<evidence type="ECO:0000313" key="9">
    <source>
        <dbReference type="Proteomes" id="UP000013523"/>
    </source>
</evidence>
<dbReference type="GO" id="GO:0005886">
    <property type="term" value="C:plasma membrane"/>
    <property type="evidence" value="ECO:0007669"/>
    <property type="project" value="UniProtKB-SubCell"/>
</dbReference>
<evidence type="ECO:0000256" key="4">
    <source>
        <dbReference type="ARBA" id="ARBA00022989"/>
    </source>
</evidence>
<dbReference type="HOGENOM" id="CLU_1188299_0_0_9"/>
<dbReference type="OrthoDB" id="1906607at2"/>